<proteinExistence type="predicted"/>
<protein>
    <submittedName>
        <fullName evidence="2">Uncharacterized protein</fullName>
    </submittedName>
</protein>
<reference evidence="2" key="1">
    <citation type="submission" date="2023-08" db="EMBL/GenBank/DDBJ databases">
        <authorList>
            <person name="Alioto T."/>
            <person name="Alioto T."/>
            <person name="Gomez Garrido J."/>
        </authorList>
    </citation>
    <scope>NUCLEOTIDE SEQUENCE</scope>
</reference>
<organism evidence="2 3">
    <name type="scientific">Octopus vulgaris</name>
    <name type="common">Common octopus</name>
    <dbReference type="NCBI Taxonomy" id="6645"/>
    <lineage>
        <taxon>Eukaryota</taxon>
        <taxon>Metazoa</taxon>
        <taxon>Spiralia</taxon>
        <taxon>Lophotrochozoa</taxon>
        <taxon>Mollusca</taxon>
        <taxon>Cephalopoda</taxon>
        <taxon>Coleoidea</taxon>
        <taxon>Octopodiformes</taxon>
        <taxon>Octopoda</taxon>
        <taxon>Incirrata</taxon>
        <taxon>Octopodidae</taxon>
        <taxon>Octopus</taxon>
    </lineage>
</organism>
<keyword evidence="1" id="KW-0812">Transmembrane</keyword>
<keyword evidence="1" id="KW-0472">Membrane</keyword>
<sequence length="112" mass="12010">MEKNFVVLLFSDIIFGFVFLFYHTGIKEEKIGCVCMCVAVVEEEKAANVPCAKCDGWEHATLSPKTVATTAAAATTLTTTLAAASAAATLAAYYGRTVPNSKDMIPALFYMD</sequence>
<dbReference type="Proteomes" id="UP001162480">
    <property type="component" value="Chromosome 2"/>
</dbReference>
<name>A0AA36AKI1_OCTVU</name>
<feature type="transmembrane region" description="Helical" evidence="1">
    <location>
        <begin position="6"/>
        <end position="22"/>
    </location>
</feature>
<evidence type="ECO:0000313" key="2">
    <source>
        <dbReference type="EMBL" id="CAI9717163.1"/>
    </source>
</evidence>
<accession>A0AA36AKI1</accession>
<dbReference type="EMBL" id="OX597815">
    <property type="protein sequence ID" value="CAI9717163.1"/>
    <property type="molecule type" value="Genomic_DNA"/>
</dbReference>
<evidence type="ECO:0000256" key="1">
    <source>
        <dbReference type="SAM" id="Phobius"/>
    </source>
</evidence>
<gene>
    <name evidence="2" type="ORF">OCTVUL_1B020065</name>
</gene>
<keyword evidence="1" id="KW-1133">Transmembrane helix</keyword>
<evidence type="ECO:0000313" key="3">
    <source>
        <dbReference type="Proteomes" id="UP001162480"/>
    </source>
</evidence>
<dbReference type="AlphaFoldDB" id="A0AA36AKI1"/>
<keyword evidence="3" id="KW-1185">Reference proteome</keyword>